<evidence type="ECO:0000313" key="3">
    <source>
        <dbReference type="Proteomes" id="UP000812966"/>
    </source>
</evidence>
<dbReference type="OrthoDB" id="5321006at2759"/>
<organism evidence="2 3">
    <name type="scientific">Filobasidium floriforme</name>
    <dbReference type="NCBI Taxonomy" id="5210"/>
    <lineage>
        <taxon>Eukaryota</taxon>
        <taxon>Fungi</taxon>
        <taxon>Dikarya</taxon>
        <taxon>Basidiomycota</taxon>
        <taxon>Agaricomycotina</taxon>
        <taxon>Tremellomycetes</taxon>
        <taxon>Filobasidiales</taxon>
        <taxon>Filobasidiaceae</taxon>
        <taxon>Filobasidium</taxon>
    </lineage>
</organism>
<name>A0A8K0JNU7_9TREE</name>
<feature type="compositionally biased region" description="Pro residues" evidence="1">
    <location>
        <begin position="43"/>
        <end position="52"/>
    </location>
</feature>
<reference evidence="2" key="1">
    <citation type="submission" date="2020-04" db="EMBL/GenBank/DDBJ databases">
        <title>Analysis of mating type loci in Filobasidium floriforme.</title>
        <authorList>
            <person name="Nowrousian M."/>
        </authorList>
    </citation>
    <scope>NUCLEOTIDE SEQUENCE</scope>
    <source>
        <strain evidence="2">CBS 6242</strain>
    </source>
</reference>
<feature type="compositionally biased region" description="Basic and acidic residues" evidence="1">
    <location>
        <begin position="157"/>
        <end position="184"/>
    </location>
</feature>
<proteinExistence type="predicted"/>
<dbReference type="AlphaFoldDB" id="A0A8K0JNU7"/>
<sequence length="200" mass="22545">MMQHPQMMQRPLGHPIPGQPMMDPRQRLTQQQQQQLQAQSQARPPPPPPPHIFAPQPDALPTLRPPLPVDAEPTFEDLRNMTTIDMAIARYRAKHGHMNEIFDPRSVASIEASSKSVVKPVDLATLEAQAKQLEQANLELEHQTVQRLASAKERFEAISRGETVSPERDVNSDGEKDAEKKVDVDMVQVETWPSFEGRRA</sequence>
<keyword evidence="3" id="KW-1185">Reference proteome</keyword>
<dbReference type="EMBL" id="JABELV010000033">
    <property type="protein sequence ID" value="KAG7562402.1"/>
    <property type="molecule type" value="Genomic_DNA"/>
</dbReference>
<gene>
    <name evidence="2" type="ORF">FFLO_02182</name>
</gene>
<evidence type="ECO:0000313" key="2">
    <source>
        <dbReference type="EMBL" id="KAG7562402.1"/>
    </source>
</evidence>
<feature type="region of interest" description="Disordered" evidence="1">
    <location>
        <begin position="1"/>
        <end position="69"/>
    </location>
</feature>
<evidence type="ECO:0000256" key="1">
    <source>
        <dbReference type="SAM" id="MobiDB-lite"/>
    </source>
</evidence>
<dbReference type="Proteomes" id="UP000812966">
    <property type="component" value="Unassembled WGS sequence"/>
</dbReference>
<comment type="caution">
    <text evidence="2">The sequence shown here is derived from an EMBL/GenBank/DDBJ whole genome shotgun (WGS) entry which is preliminary data.</text>
</comment>
<feature type="compositionally biased region" description="Low complexity" evidence="1">
    <location>
        <begin position="27"/>
        <end position="42"/>
    </location>
</feature>
<feature type="region of interest" description="Disordered" evidence="1">
    <location>
        <begin position="157"/>
        <end position="185"/>
    </location>
</feature>
<accession>A0A8K0JNU7</accession>
<protein>
    <submittedName>
        <fullName evidence="2">Uncharacterized protein</fullName>
    </submittedName>
</protein>